<feature type="DNA-binding region" description="H-T-H motif" evidence="2">
    <location>
        <begin position="43"/>
        <end position="62"/>
    </location>
</feature>
<dbReference type="InterPro" id="IPR041678">
    <property type="entry name" value="TetR_C_16"/>
</dbReference>
<dbReference type="PRINTS" id="PR00455">
    <property type="entry name" value="HTHTETR"/>
</dbReference>
<evidence type="ECO:0000313" key="6">
    <source>
        <dbReference type="Proteomes" id="UP000198282"/>
    </source>
</evidence>
<keyword evidence="1 2" id="KW-0238">DNA-binding</keyword>
<dbReference type="GO" id="GO:0000976">
    <property type="term" value="F:transcription cis-regulatory region binding"/>
    <property type="evidence" value="ECO:0007669"/>
    <property type="project" value="TreeGrafter"/>
</dbReference>
<reference evidence="5 6" key="1">
    <citation type="submission" date="2017-06" db="EMBL/GenBank/DDBJ databases">
        <authorList>
            <person name="Kim H.J."/>
            <person name="Triplett B.A."/>
        </authorList>
    </citation>
    <scope>NUCLEOTIDE SEQUENCE [LARGE SCALE GENOMIC DNA]</scope>
    <source>
        <strain evidence="5 6">CGMCC 4.2132</strain>
    </source>
</reference>
<feature type="compositionally biased region" description="Basic and acidic residues" evidence="3">
    <location>
        <begin position="12"/>
        <end position="23"/>
    </location>
</feature>
<dbReference type="SUPFAM" id="SSF46689">
    <property type="entry name" value="Homeodomain-like"/>
    <property type="match status" value="1"/>
</dbReference>
<dbReference type="InterPro" id="IPR001647">
    <property type="entry name" value="HTH_TetR"/>
</dbReference>
<feature type="compositionally biased region" description="Low complexity" evidence="3">
    <location>
        <begin position="1"/>
        <end position="11"/>
    </location>
</feature>
<gene>
    <name evidence="5" type="ORF">SAMN05216276_101591</name>
</gene>
<evidence type="ECO:0000256" key="3">
    <source>
        <dbReference type="SAM" id="MobiDB-lite"/>
    </source>
</evidence>
<dbReference type="Pfam" id="PF17920">
    <property type="entry name" value="TetR_C_16"/>
    <property type="match status" value="1"/>
</dbReference>
<accession>A0A239H513</accession>
<keyword evidence="6" id="KW-1185">Reference proteome</keyword>
<dbReference type="PROSITE" id="PS50977">
    <property type="entry name" value="HTH_TETR_2"/>
    <property type="match status" value="1"/>
</dbReference>
<dbReference type="PANTHER" id="PTHR30055:SF235">
    <property type="entry name" value="TRANSCRIPTIONAL REGULATORY PROTEIN"/>
    <property type="match status" value="1"/>
</dbReference>
<dbReference type="Proteomes" id="UP000198282">
    <property type="component" value="Unassembled WGS sequence"/>
</dbReference>
<dbReference type="SUPFAM" id="SSF48498">
    <property type="entry name" value="Tetracyclin repressor-like, C-terminal domain"/>
    <property type="match status" value="1"/>
</dbReference>
<organism evidence="5 6">
    <name type="scientific">Streptosporangium subroseum</name>
    <dbReference type="NCBI Taxonomy" id="106412"/>
    <lineage>
        <taxon>Bacteria</taxon>
        <taxon>Bacillati</taxon>
        <taxon>Actinomycetota</taxon>
        <taxon>Actinomycetes</taxon>
        <taxon>Streptosporangiales</taxon>
        <taxon>Streptosporangiaceae</taxon>
        <taxon>Streptosporangium</taxon>
    </lineage>
</organism>
<name>A0A239H513_9ACTN</name>
<dbReference type="InterPro" id="IPR009057">
    <property type="entry name" value="Homeodomain-like_sf"/>
</dbReference>
<dbReference type="Pfam" id="PF00440">
    <property type="entry name" value="TetR_N"/>
    <property type="match status" value="1"/>
</dbReference>
<sequence>MTKETTPPARETTPRRRDSAASRDRLLSAAGELFADRGFDRTSAREIGERAGVDPTMIARYFGGKAQLFIAVLRAEADRPADLLDPDRLTTLLDRMDRHGPGPVIQAGIRPYGDAEAQAAAREELQRRMVAPLRERLAREGDEQANLRAELLLAAFIGVILSRHAGVFEHLAGATTSELLALLQDLLGVKGHETTGG</sequence>
<feature type="region of interest" description="Disordered" evidence="3">
    <location>
        <begin position="1"/>
        <end position="23"/>
    </location>
</feature>
<dbReference type="PANTHER" id="PTHR30055">
    <property type="entry name" value="HTH-TYPE TRANSCRIPTIONAL REGULATOR RUTR"/>
    <property type="match status" value="1"/>
</dbReference>
<protein>
    <submittedName>
        <fullName evidence="5">Transcriptional regulator, TetR family</fullName>
    </submittedName>
</protein>
<dbReference type="Gene3D" id="1.10.10.60">
    <property type="entry name" value="Homeodomain-like"/>
    <property type="match status" value="1"/>
</dbReference>
<feature type="domain" description="HTH tetR-type" evidence="4">
    <location>
        <begin position="20"/>
        <end position="80"/>
    </location>
</feature>
<dbReference type="Gene3D" id="1.10.357.10">
    <property type="entry name" value="Tetracycline Repressor, domain 2"/>
    <property type="match status" value="1"/>
</dbReference>
<proteinExistence type="predicted"/>
<dbReference type="EMBL" id="FZOD01000015">
    <property type="protein sequence ID" value="SNS76261.1"/>
    <property type="molecule type" value="Genomic_DNA"/>
</dbReference>
<evidence type="ECO:0000256" key="1">
    <source>
        <dbReference type="ARBA" id="ARBA00023125"/>
    </source>
</evidence>
<evidence type="ECO:0000313" key="5">
    <source>
        <dbReference type="EMBL" id="SNS76261.1"/>
    </source>
</evidence>
<dbReference type="InterPro" id="IPR036271">
    <property type="entry name" value="Tet_transcr_reg_TetR-rel_C_sf"/>
</dbReference>
<dbReference type="GO" id="GO:0003700">
    <property type="term" value="F:DNA-binding transcription factor activity"/>
    <property type="evidence" value="ECO:0007669"/>
    <property type="project" value="TreeGrafter"/>
</dbReference>
<dbReference type="OrthoDB" id="3210235at2"/>
<evidence type="ECO:0000256" key="2">
    <source>
        <dbReference type="PROSITE-ProRule" id="PRU00335"/>
    </source>
</evidence>
<dbReference type="AlphaFoldDB" id="A0A239H513"/>
<evidence type="ECO:0000259" key="4">
    <source>
        <dbReference type="PROSITE" id="PS50977"/>
    </source>
</evidence>
<dbReference type="InterPro" id="IPR050109">
    <property type="entry name" value="HTH-type_TetR-like_transc_reg"/>
</dbReference>
<dbReference type="RefSeq" id="WP_089208377.1">
    <property type="nucleotide sequence ID" value="NZ_FZOD01000015.1"/>
</dbReference>